<evidence type="ECO:0000256" key="2">
    <source>
        <dbReference type="ARBA" id="ARBA00009437"/>
    </source>
</evidence>
<keyword evidence="8" id="KW-1185">Reference proteome</keyword>
<dbReference type="PANTHER" id="PTHR30537">
    <property type="entry name" value="HTH-TYPE TRANSCRIPTIONAL REGULATOR"/>
    <property type="match status" value="1"/>
</dbReference>
<organism evidence="7 8">
    <name type="scientific">Bradyrhizobium canariense</name>
    <dbReference type="NCBI Taxonomy" id="255045"/>
    <lineage>
        <taxon>Bacteria</taxon>
        <taxon>Pseudomonadati</taxon>
        <taxon>Pseudomonadota</taxon>
        <taxon>Alphaproteobacteria</taxon>
        <taxon>Hyphomicrobiales</taxon>
        <taxon>Nitrobacteraceae</taxon>
        <taxon>Bradyrhizobium</taxon>
    </lineage>
</organism>
<evidence type="ECO:0000256" key="1">
    <source>
        <dbReference type="ARBA" id="ARBA00003502"/>
    </source>
</evidence>
<dbReference type="GO" id="GO:0003700">
    <property type="term" value="F:DNA-binding transcription factor activity"/>
    <property type="evidence" value="ECO:0007669"/>
    <property type="project" value="InterPro"/>
</dbReference>
<dbReference type="Gene3D" id="3.40.190.290">
    <property type="match status" value="1"/>
</dbReference>
<dbReference type="InterPro" id="IPR005119">
    <property type="entry name" value="LysR_subst-bd"/>
</dbReference>
<evidence type="ECO:0000256" key="4">
    <source>
        <dbReference type="ARBA" id="ARBA00023125"/>
    </source>
</evidence>
<dbReference type="PROSITE" id="PS50931">
    <property type="entry name" value="HTH_LYSR"/>
    <property type="match status" value="1"/>
</dbReference>
<dbReference type="CDD" id="cd08422">
    <property type="entry name" value="PBP2_CrgA_like"/>
    <property type="match status" value="1"/>
</dbReference>
<accession>A0A1H2AIG6</accession>
<dbReference type="Pfam" id="PF03466">
    <property type="entry name" value="LysR_substrate"/>
    <property type="match status" value="1"/>
</dbReference>
<feature type="domain" description="HTH lysR-type" evidence="6">
    <location>
        <begin position="8"/>
        <end position="59"/>
    </location>
</feature>
<dbReference type="SUPFAM" id="SSF53850">
    <property type="entry name" value="Periplasmic binding protein-like II"/>
    <property type="match status" value="1"/>
</dbReference>
<dbReference type="GO" id="GO:0006351">
    <property type="term" value="P:DNA-templated transcription"/>
    <property type="evidence" value="ECO:0007669"/>
    <property type="project" value="TreeGrafter"/>
</dbReference>
<gene>
    <name evidence="7" type="ORF">SAMN05444158_6183</name>
</gene>
<keyword evidence="4" id="KW-0238">DNA-binding</keyword>
<name>A0A1H2AIG6_9BRAD</name>
<evidence type="ECO:0000313" key="8">
    <source>
        <dbReference type="Proteomes" id="UP000243904"/>
    </source>
</evidence>
<dbReference type="InterPro" id="IPR036390">
    <property type="entry name" value="WH_DNA-bd_sf"/>
</dbReference>
<keyword evidence="5" id="KW-0804">Transcription</keyword>
<dbReference type="PANTHER" id="PTHR30537:SF5">
    <property type="entry name" value="HTH-TYPE TRANSCRIPTIONAL ACTIVATOR TTDR-RELATED"/>
    <property type="match status" value="1"/>
</dbReference>
<dbReference type="GO" id="GO:0043565">
    <property type="term" value="F:sequence-specific DNA binding"/>
    <property type="evidence" value="ECO:0007669"/>
    <property type="project" value="TreeGrafter"/>
</dbReference>
<evidence type="ECO:0000256" key="5">
    <source>
        <dbReference type="ARBA" id="ARBA00023163"/>
    </source>
</evidence>
<dbReference type="Pfam" id="PF00126">
    <property type="entry name" value="HTH_1"/>
    <property type="match status" value="1"/>
</dbReference>
<sequence>MERLDCDRMFVAVLEIGSFAGAAERLGASSGQASKLVSKLEADLGVQLIKRTTRALSPTEVGRAYYERIKALLDEFDALDASVRNASGAPTGRLRLTAPISFGTAQLAPVLIDFARTYPGVQLDVSFSDRIVNLVDEGFDAAIRIGKPGDSSLIARKLCDVRIVLAAAPAYLETRGEPKAPADLTEHDCIVDTNFRDPGNWQFSTDNDEQTVPVTGPLRFSNADACIAAAEAGLGIARVPSFVAGASFRSGSLRPLLCAFEGEPVALYVLYPPGRHLALKVRVLLDFLVSRYRGEPSWDRG</sequence>
<dbReference type="EMBL" id="LT629750">
    <property type="protein sequence ID" value="SDT45659.1"/>
    <property type="molecule type" value="Genomic_DNA"/>
</dbReference>
<proteinExistence type="inferred from homology"/>
<dbReference type="SUPFAM" id="SSF46785">
    <property type="entry name" value="Winged helix' DNA-binding domain"/>
    <property type="match status" value="1"/>
</dbReference>
<evidence type="ECO:0000256" key="3">
    <source>
        <dbReference type="ARBA" id="ARBA00023015"/>
    </source>
</evidence>
<dbReference type="FunFam" id="1.10.10.10:FF:000001">
    <property type="entry name" value="LysR family transcriptional regulator"/>
    <property type="match status" value="1"/>
</dbReference>
<reference evidence="8" key="1">
    <citation type="submission" date="2016-10" db="EMBL/GenBank/DDBJ databases">
        <authorList>
            <person name="Varghese N."/>
            <person name="Submissions S."/>
        </authorList>
    </citation>
    <scope>NUCLEOTIDE SEQUENCE [LARGE SCALE GENOMIC DNA]</scope>
    <source>
        <strain evidence="8">GAS369</strain>
    </source>
</reference>
<protein>
    <submittedName>
        <fullName evidence="7">Transcriptional regulator, LysR family</fullName>
    </submittedName>
</protein>
<comment type="function">
    <text evidence="1">NodD regulates the expression of the nodABCFE genes which encode other nodulation proteins. NodD is also a negative regulator of its own expression. Binds flavonoids as inducers.</text>
</comment>
<evidence type="ECO:0000313" key="7">
    <source>
        <dbReference type="EMBL" id="SDT45659.1"/>
    </source>
</evidence>
<comment type="similarity">
    <text evidence="2">Belongs to the LysR transcriptional regulatory family.</text>
</comment>
<dbReference type="InterPro" id="IPR058163">
    <property type="entry name" value="LysR-type_TF_proteobact-type"/>
</dbReference>
<dbReference type="Proteomes" id="UP000243904">
    <property type="component" value="Chromosome I"/>
</dbReference>
<dbReference type="InterPro" id="IPR000847">
    <property type="entry name" value="LysR_HTH_N"/>
</dbReference>
<dbReference type="AlphaFoldDB" id="A0A1H2AIG6"/>
<dbReference type="FunFam" id="3.40.190.290:FF:000001">
    <property type="entry name" value="Transcriptional regulator, LysR family"/>
    <property type="match status" value="1"/>
</dbReference>
<dbReference type="Gene3D" id="1.10.10.10">
    <property type="entry name" value="Winged helix-like DNA-binding domain superfamily/Winged helix DNA-binding domain"/>
    <property type="match status" value="1"/>
</dbReference>
<keyword evidence="3" id="KW-0805">Transcription regulation</keyword>
<evidence type="ECO:0000259" key="6">
    <source>
        <dbReference type="PROSITE" id="PS50931"/>
    </source>
</evidence>
<dbReference type="InterPro" id="IPR036388">
    <property type="entry name" value="WH-like_DNA-bd_sf"/>
</dbReference>